<dbReference type="Proteomes" id="UP000481033">
    <property type="component" value="Unassembled WGS sequence"/>
</dbReference>
<keyword evidence="4 6" id="KW-0067">ATP-binding</keyword>
<evidence type="ECO:0000256" key="2">
    <source>
        <dbReference type="ARBA" id="ARBA00022490"/>
    </source>
</evidence>
<dbReference type="GO" id="GO:0005524">
    <property type="term" value="F:ATP binding"/>
    <property type="evidence" value="ECO:0007669"/>
    <property type="project" value="UniProtKB-KW"/>
</dbReference>
<dbReference type="PANTHER" id="PTHR11528">
    <property type="entry name" value="HEAT SHOCK PROTEIN 90 FAMILY MEMBER"/>
    <property type="match status" value="1"/>
</dbReference>
<dbReference type="PRINTS" id="PR00775">
    <property type="entry name" value="HEATSHOCK90"/>
</dbReference>
<evidence type="ECO:0000256" key="4">
    <source>
        <dbReference type="ARBA" id="ARBA00022840"/>
    </source>
</evidence>
<accession>A0A6M0RJL9</accession>
<gene>
    <name evidence="8" type="primary">htpG</name>
    <name evidence="8" type="ORF">DXZ20_12235</name>
</gene>
<dbReference type="InterPro" id="IPR036890">
    <property type="entry name" value="HATPase_C_sf"/>
</dbReference>
<dbReference type="SUPFAM" id="SSF54211">
    <property type="entry name" value="Ribosomal protein S5 domain 2-like"/>
    <property type="match status" value="1"/>
</dbReference>
<feature type="binding site" evidence="6">
    <location>
        <position position="80"/>
    </location>
    <ligand>
        <name>ATP</name>
        <dbReference type="ChEBI" id="CHEBI:30616"/>
    </ligand>
</feature>
<feature type="binding site" evidence="6">
    <location>
        <position position="318"/>
    </location>
    <ligand>
        <name>ATP</name>
        <dbReference type="ChEBI" id="CHEBI:30616"/>
    </ligand>
</feature>
<dbReference type="Gene3D" id="3.30.230.80">
    <property type="match status" value="1"/>
</dbReference>
<keyword evidence="3 6" id="KW-0547">Nucleotide-binding</keyword>
<sequence>MAVVQETGNISIHTENIFPIIKKWLYSDHEIFLRELISNAVDAISKLNMVSRSSDFTGEVGEPEITIAIDKDAKTLSVSDNGIGMTADEVKKYINQVAFSSAEEFVSKYKDNTDQQIIGHFGLGFYSSFMVSDRVEIDTLSYQAEATAVHWSCDGTTSFELTDSERTDRGTTITLHLMEEEAEYLETTRIQQLIKTYCDFMPVPIKLDGESANKQNAPWKQSPGNLTDEDYLELYRYLYPFQEEPLLWVHLNTDYPFVVNGILYFPKLRPDVDVTKGQIKLFCNQVFVSDNCEEIIPQFLLPLRGVVDSTDIPLNVSRSFLQNDRTVRRIADYIAKKVGDRLKELYRTDKAKYIECWQDLGTFVKFGSLNNDKFKQQIADFIIFRTTASLASDQPKVEVQTAEDDAWQSTDEESAAIDAKGNPYTTLKEYLERNKEKHENRVFYTTDEVSQATYIDLHKRQGLEVLYLDSFIDTHFVPFLEREYSDVKFSRVDSDLDDTLIDESAGSDIVDPTTNKTKGERVKELFEKALAQPKVTIRTDALKSDDVQGAPPAIVLLPEEMRRMQEMMAMMQQQTAQFPEEHTLLVNTAHPLIQNLLDMSQGAIVQADGGESPTAAMANMICQHVYDLALMAQKGFDADGMKSFVERSNSLLTGLTKS</sequence>
<dbReference type="AlphaFoldDB" id="A0A6M0RJL9"/>
<evidence type="ECO:0000256" key="1">
    <source>
        <dbReference type="ARBA" id="ARBA00008239"/>
    </source>
</evidence>
<evidence type="ECO:0000259" key="7">
    <source>
        <dbReference type="SMART" id="SM00387"/>
    </source>
</evidence>
<dbReference type="SUPFAM" id="SSF110942">
    <property type="entry name" value="HSP90 C-terminal domain"/>
    <property type="match status" value="1"/>
</dbReference>
<dbReference type="InterPro" id="IPR020575">
    <property type="entry name" value="Hsp90_N"/>
</dbReference>
<name>A0A6M0RJL9_9CYAN</name>
<feature type="domain" description="Histidine kinase/HSP90-like ATPase" evidence="7">
    <location>
        <begin position="28"/>
        <end position="181"/>
    </location>
</feature>
<keyword evidence="2" id="KW-0963">Cytoplasm</keyword>
<evidence type="ECO:0000256" key="3">
    <source>
        <dbReference type="ARBA" id="ARBA00022741"/>
    </source>
</evidence>
<dbReference type="PROSITE" id="PS00298">
    <property type="entry name" value="HSP90"/>
    <property type="match status" value="1"/>
</dbReference>
<dbReference type="GO" id="GO:0140662">
    <property type="term" value="F:ATP-dependent protein folding chaperone"/>
    <property type="evidence" value="ECO:0007669"/>
    <property type="project" value="InterPro"/>
</dbReference>
<dbReference type="SUPFAM" id="SSF55874">
    <property type="entry name" value="ATPase domain of HSP90 chaperone/DNA topoisomerase II/histidine kinase"/>
    <property type="match status" value="1"/>
</dbReference>
<dbReference type="NCBIfam" id="NF003555">
    <property type="entry name" value="PRK05218.1"/>
    <property type="match status" value="1"/>
</dbReference>
<dbReference type="InterPro" id="IPR020568">
    <property type="entry name" value="Ribosomal_Su5_D2-typ_SF"/>
</dbReference>
<organism evidence="8 9">
    <name type="scientific">Adonisia turfae CCMR0081</name>
    <dbReference type="NCBI Taxonomy" id="2292702"/>
    <lineage>
        <taxon>Bacteria</taxon>
        <taxon>Bacillati</taxon>
        <taxon>Cyanobacteriota</taxon>
        <taxon>Adonisia</taxon>
        <taxon>Adonisia turfae</taxon>
    </lineage>
</organism>
<dbReference type="PIRSF" id="PIRSF002583">
    <property type="entry name" value="Hsp90"/>
    <property type="match status" value="1"/>
</dbReference>
<keyword evidence="5" id="KW-0143">Chaperone</keyword>
<dbReference type="Gene3D" id="1.20.120.790">
    <property type="entry name" value="Heat shock protein 90, C-terminal domain"/>
    <property type="match status" value="1"/>
</dbReference>
<dbReference type="Pfam" id="PF13589">
    <property type="entry name" value="HATPase_c_3"/>
    <property type="match status" value="1"/>
</dbReference>
<dbReference type="CDD" id="cd16927">
    <property type="entry name" value="HATPase_Hsp90-like"/>
    <property type="match status" value="1"/>
</dbReference>
<keyword evidence="9" id="KW-1185">Reference proteome</keyword>
<comment type="caution">
    <text evidence="8">The sequence shown here is derived from an EMBL/GenBank/DDBJ whole genome shotgun (WGS) entry which is preliminary data.</text>
</comment>
<evidence type="ECO:0000256" key="5">
    <source>
        <dbReference type="ARBA" id="ARBA00023186"/>
    </source>
</evidence>
<dbReference type="EMBL" id="QXHD01000004">
    <property type="protein sequence ID" value="NEZ56427.1"/>
    <property type="molecule type" value="Genomic_DNA"/>
</dbReference>
<feature type="binding site" evidence="6">
    <location>
        <position position="35"/>
    </location>
    <ligand>
        <name>ATP</name>
        <dbReference type="ChEBI" id="CHEBI:30616"/>
    </ligand>
</feature>
<dbReference type="Gene3D" id="3.40.50.11260">
    <property type="match status" value="1"/>
</dbReference>
<feature type="binding site" evidence="6">
    <location>
        <position position="171"/>
    </location>
    <ligand>
        <name>ATP</name>
        <dbReference type="ChEBI" id="CHEBI:30616"/>
    </ligand>
</feature>
<comment type="similarity">
    <text evidence="1">Belongs to the heat shock protein 90 family.</text>
</comment>
<dbReference type="InterPro" id="IPR019805">
    <property type="entry name" value="Heat_shock_protein_90_CS"/>
</dbReference>
<dbReference type="FunFam" id="3.30.565.10:FF:000076">
    <property type="entry name" value="Molecular chaperone HtpG"/>
    <property type="match status" value="1"/>
</dbReference>
<dbReference type="GO" id="GO:0051082">
    <property type="term" value="F:unfolded protein binding"/>
    <property type="evidence" value="ECO:0007669"/>
    <property type="project" value="InterPro"/>
</dbReference>
<evidence type="ECO:0000313" key="8">
    <source>
        <dbReference type="EMBL" id="NEZ56427.1"/>
    </source>
</evidence>
<feature type="binding site" evidence="6">
    <location>
        <position position="85"/>
    </location>
    <ligand>
        <name>ATP</name>
        <dbReference type="ChEBI" id="CHEBI:30616"/>
    </ligand>
</feature>
<dbReference type="Pfam" id="PF00183">
    <property type="entry name" value="HSP90"/>
    <property type="match status" value="2"/>
</dbReference>
<dbReference type="FunFam" id="3.30.230.80:FF:000008">
    <property type="entry name" value="Molecular chaperone HtpG"/>
    <property type="match status" value="1"/>
</dbReference>
<dbReference type="InterPro" id="IPR003594">
    <property type="entry name" value="HATPase_dom"/>
</dbReference>
<evidence type="ECO:0000256" key="6">
    <source>
        <dbReference type="PIRSR" id="PIRSR002583-1"/>
    </source>
</evidence>
<dbReference type="InterPro" id="IPR037196">
    <property type="entry name" value="HSP90_C"/>
</dbReference>
<dbReference type="GO" id="GO:0016887">
    <property type="term" value="F:ATP hydrolysis activity"/>
    <property type="evidence" value="ECO:0007669"/>
    <property type="project" value="InterPro"/>
</dbReference>
<dbReference type="SMART" id="SM00387">
    <property type="entry name" value="HATPase_c"/>
    <property type="match status" value="1"/>
</dbReference>
<dbReference type="InterPro" id="IPR001404">
    <property type="entry name" value="Hsp90_fam"/>
</dbReference>
<protein>
    <submittedName>
        <fullName evidence="8">Molecular chaperone HtpG</fullName>
    </submittedName>
</protein>
<reference evidence="8 9" key="1">
    <citation type="journal article" date="2020" name="Microb. Ecol.">
        <title>Ecogenomics of the Marine Benthic Filamentous Cyanobacterium Adonisia.</title>
        <authorList>
            <person name="Walter J.M."/>
            <person name="Coutinho F.H."/>
            <person name="Leomil L."/>
            <person name="Hargreaves P.I."/>
            <person name="Campeao M.E."/>
            <person name="Vieira V.V."/>
            <person name="Silva B.S."/>
            <person name="Fistarol G.O."/>
            <person name="Salomon P.S."/>
            <person name="Sawabe T."/>
            <person name="Mino S."/>
            <person name="Hosokawa M."/>
            <person name="Miyashita H."/>
            <person name="Maruyama F."/>
            <person name="van Verk M.C."/>
            <person name="Dutilh B.E."/>
            <person name="Thompson C.C."/>
            <person name="Thompson F.L."/>
        </authorList>
    </citation>
    <scope>NUCLEOTIDE SEQUENCE [LARGE SCALE GENOMIC DNA]</scope>
    <source>
        <strain evidence="8 9">CCMR0081</strain>
    </source>
</reference>
<evidence type="ECO:0000313" key="9">
    <source>
        <dbReference type="Proteomes" id="UP000481033"/>
    </source>
</evidence>
<dbReference type="RefSeq" id="WP_163698434.1">
    <property type="nucleotide sequence ID" value="NZ_QXHD01000004.1"/>
</dbReference>
<feature type="binding site" evidence="6">
    <location>
        <position position="39"/>
    </location>
    <ligand>
        <name>ATP</name>
        <dbReference type="ChEBI" id="CHEBI:30616"/>
    </ligand>
</feature>
<dbReference type="Gene3D" id="3.30.565.10">
    <property type="entry name" value="Histidine kinase-like ATPase, C-terminal domain"/>
    <property type="match status" value="1"/>
</dbReference>
<proteinExistence type="inferred from homology"/>